<comment type="caution">
    <text evidence="1">The sequence shown here is derived from an EMBL/GenBank/DDBJ whole genome shotgun (WGS) entry which is preliminary data.</text>
</comment>
<dbReference type="Proteomes" id="UP000784294">
    <property type="component" value="Unassembled WGS sequence"/>
</dbReference>
<gene>
    <name evidence="1" type="ORF">PXEA_LOCUS30902</name>
</gene>
<dbReference type="AlphaFoldDB" id="A0A3S5FGD4"/>
<name>A0A3S5FGD4_9PLAT</name>
<protein>
    <submittedName>
        <fullName evidence="1">Uncharacterized protein</fullName>
    </submittedName>
</protein>
<reference evidence="1" key="1">
    <citation type="submission" date="2018-11" db="EMBL/GenBank/DDBJ databases">
        <authorList>
            <consortium name="Pathogen Informatics"/>
        </authorList>
    </citation>
    <scope>NUCLEOTIDE SEQUENCE</scope>
</reference>
<proteinExistence type="predicted"/>
<keyword evidence="2" id="KW-1185">Reference proteome</keyword>
<sequence>MALNSSFLPFFQHSILSSTHPFLLPCFLPSYFCPLSLPPSFLTSLCFNFCLFSFFPPSPHGIRLLYLLNAASSIIYCRLLSTGVTGLSVQPASQLCDPQIWCVSPETDYFHSISPVSHAPFALASWRPENNATLPMRISRSCARLISAPKQQGTIL</sequence>
<evidence type="ECO:0000313" key="1">
    <source>
        <dbReference type="EMBL" id="VEL37462.1"/>
    </source>
</evidence>
<evidence type="ECO:0000313" key="2">
    <source>
        <dbReference type="Proteomes" id="UP000784294"/>
    </source>
</evidence>
<dbReference type="EMBL" id="CAAALY010255068">
    <property type="protein sequence ID" value="VEL37462.1"/>
    <property type="molecule type" value="Genomic_DNA"/>
</dbReference>
<accession>A0A3S5FGD4</accession>
<organism evidence="1 2">
    <name type="scientific">Protopolystoma xenopodis</name>
    <dbReference type="NCBI Taxonomy" id="117903"/>
    <lineage>
        <taxon>Eukaryota</taxon>
        <taxon>Metazoa</taxon>
        <taxon>Spiralia</taxon>
        <taxon>Lophotrochozoa</taxon>
        <taxon>Platyhelminthes</taxon>
        <taxon>Monogenea</taxon>
        <taxon>Polyopisthocotylea</taxon>
        <taxon>Polystomatidea</taxon>
        <taxon>Polystomatidae</taxon>
        <taxon>Protopolystoma</taxon>
    </lineage>
</organism>